<dbReference type="GO" id="GO:0006952">
    <property type="term" value="P:defense response"/>
    <property type="evidence" value="ECO:0007669"/>
    <property type="project" value="UniProtKB-KW"/>
</dbReference>
<keyword evidence="1" id="KW-0611">Plant defense</keyword>
<dbReference type="Gene3D" id="3.40.50.300">
    <property type="entry name" value="P-loop containing nucleotide triphosphate hydrolases"/>
    <property type="match status" value="1"/>
</dbReference>
<dbReference type="AlphaFoldDB" id="A0ABD1RPN0"/>
<protein>
    <submittedName>
        <fullName evidence="3">NB-ARC domain-containing protein</fullName>
    </submittedName>
</protein>
<accession>A0ABD1RPN0</accession>
<sequence length="441" mass="50625">MAAIYSEFLLDKFVNEFQEAQKAWPNLPLLNNFKEIFNILQEKKFKPQKLIDLKDDLHYINDALVEHIGLAEVRRGNGKASATRTGKDLWIRYKTRRRLCSIRDKLQKIAPADLLADEEDTITSEVLVIKKDNLINIHLSQYHGLDDQNVKIENLLCESDGNKAIGIVGMGGSGKSALARKVIFSSRVEHLFELILWIDLSKAMGSEKKYECLSVTKDDVEKINCELNLSGLLKETFLDPQKKCLVVFDGVWHAIDGFDTLIKGILDGPIKGSVIVTSRLPQVVKKLLPAEKNYFYLHTMQPLSREDCWCIFEDSIKRKKIISSNNEILLEMKEEILDNCEGLPLAVKTLSEIISIQIWKKSHDHEGLSNVVKRIWLSVDVHDSHSLEKFRFQLINKNVNYNETVVGRNVFELVTRKDPFIVWKESGHFYFTEITNIGLIW</sequence>
<dbReference type="InterPro" id="IPR027417">
    <property type="entry name" value="P-loop_NTPase"/>
</dbReference>
<dbReference type="InterPro" id="IPR002182">
    <property type="entry name" value="NB-ARC"/>
</dbReference>
<dbReference type="PANTHER" id="PTHR36766:SF30">
    <property type="entry name" value="TIR-NBS TYPE DISEASE RESISTANCE PROTEIN-RELATED"/>
    <property type="match status" value="1"/>
</dbReference>
<dbReference type="Pfam" id="PF00931">
    <property type="entry name" value="NB-ARC"/>
    <property type="match status" value="1"/>
</dbReference>
<evidence type="ECO:0000313" key="4">
    <source>
        <dbReference type="Proteomes" id="UP001604336"/>
    </source>
</evidence>
<evidence type="ECO:0000259" key="2">
    <source>
        <dbReference type="Pfam" id="PF00931"/>
    </source>
</evidence>
<proteinExistence type="predicted"/>
<dbReference type="PRINTS" id="PR00364">
    <property type="entry name" value="DISEASERSIST"/>
</dbReference>
<dbReference type="SUPFAM" id="SSF52540">
    <property type="entry name" value="P-loop containing nucleoside triphosphate hydrolases"/>
    <property type="match status" value="1"/>
</dbReference>
<organism evidence="3 4">
    <name type="scientific">Abeliophyllum distichum</name>
    <dbReference type="NCBI Taxonomy" id="126358"/>
    <lineage>
        <taxon>Eukaryota</taxon>
        <taxon>Viridiplantae</taxon>
        <taxon>Streptophyta</taxon>
        <taxon>Embryophyta</taxon>
        <taxon>Tracheophyta</taxon>
        <taxon>Spermatophyta</taxon>
        <taxon>Magnoliopsida</taxon>
        <taxon>eudicotyledons</taxon>
        <taxon>Gunneridae</taxon>
        <taxon>Pentapetalae</taxon>
        <taxon>asterids</taxon>
        <taxon>lamiids</taxon>
        <taxon>Lamiales</taxon>
        <taxon>Oleaceae</taxon>
        <taxon>Forsythieae</taxon>
        <taxon>Abeliophyllum</taxon>
    </lineage>
</organism>
<keyword evidence="4" id="KW-1185">Reference proteome</keyword>
<comment type="caution">
    <text evidence="3">The sequence shown here is derived from an EMBL/GenBank/DDBJ whole genome shotgun (WGS) entry which is preliminary data.</text>
</comment>
<feature type="domain" description="NB-ARC" evidence="2">
    <location>
        <begin position="150"/>
        <end position="319"/>
    </location>
</feature>
<reference evidence="4" key="1">
    <citation type="submission" date="2024-07" db="EMBL/GenBank/DDBJ databases">
        <title>Two chromosome-level genome assemblies of Korean endemic species Abeliophyllum distichum and Forsythia ovata (Oleaceae).</title>
        <authorList>
            <person name="Jang H."/>
        </authorList>
    </citation>
    <scope>NUCLEOTIDE SEQUENCE [LARGE SCALE GENOMIC DNA]</scope>
</reference>
<evidence type="ECO:0000313" key="3">
    <source>
        <dbReference type="EMBL" id="KAL2490318.1"/>
    </source>
</evidence>
<gene>
    <name evidence="3" type="ORF">Adt_25946</name>
</gene>
<name>A0ABD1RPN0_9LAMI</name>
<dbReference type="PANTHER" id="PTHR36766">
    <property type="entry name" value="PLANT BROAD-SPECTRUM MILDEW RESISTANCE PROTEIN RPW8"/>
    <property type="match status" value="1"/>
</dbReference>
<dbReference type="Proteomes" id="UP001604336">
    <property type="component" value="Unassembled WGS sequence"/>
</dbReference>
<evidence type="ECO:0000256" key="1">
    <source>
        <dbReference type="ARBA" id="ARBA00022821"/>
    </source>
</evidence>
<dbReference type="EMBL" id="JBFOLK010000008">
    <property type="protein sequence ID" value="KAL2490318.1"/>
    <property type="molecule type" value="Genomic_DNA"/>
</dbReference>